<evidence type="ECO:0000313" key="3">
    <source>
        <dbReference type="Proteomes" id="UP000283442"/>
    </source>
</evidence>
<dbReference type="Gene3D" id="3.30.160.250">
    <property type="match status" value="1"/>
</dbReference>
<gene>
    <name evidence="2" type="ORF">DW674_02385</name>
</gene>
<dbReference type="EMBL" id="QRHE01000002">
    <property type="protein sequence ID" value="RHF52781.1"/>
    <property type="molecule type" value="Genomic_DNA"/>
</dbReference>
<evidence type="ECO:0000259" key="1">
    <source>
        <dbReference type="Pfam" id="PF15919"/>
    </source>
</evidence>
<dbReference type="InterPro" id="IPR031807">
    <property type="entry name" value="HicB-like"/>
</dbReference>
<dbReference type="PANTHER" id="PTHR34504">
    <property type="entry name" value="ANTITOXIN HICB"/>
    <property type="match status" value="1"/>
</dbReference>
<accession>A0A414NYM2</accession>
<evidence type="ECO:0000313" key="2">
    <source>
        <dbReference type="EMBL" id="RHF52781.1"/>
    </source>
</evidence>
<dbReference type="InterPro" id="IPR035069">
    <property type="entry name" value="TTHA1013/TTHA0281-like"/>
</dbReference>
<sequence length="92" mass="10428">MTTKLMYPAVFHSEINGGYSVDFPDLLGCVTEGDTLSEAIDMAEDALGIYLYSLKKDRETYPEPSNPTDIKAEGRFFVVLIEYDEMAYVRMK</sequence>
<dbReference type="RefSeq" id="WP_118174972.1">
    <property type="nucleotide sequence ID" value="NZ_JAQEAO010000037.1"/>
</dbReference>
<organism evidence="2 3">
    <name type="scientific">Mitsuokella multacida</name>
    <dbReference type="NCBI Taxonomy" id="52226"/>
    <lineage>
        <taxon>Bacteria</taxon>
        <taxon>Bacillati</taxon>
        <taxon>Bacillota</taxon>
        <taxon>Negativicutes</taxon>
        <taxon>Selenomonadales</taxon>
        <taxon>Selenomonadaceae</taxon>
        <taxon>Mitsuokella</taxon>
    </lineage>
</organism>
<proteinExistence type="predicted"/>
<protein>
    <submittedName>
        <fullName evidence="2">HicB family protein</fullName>
    </submittedName>
</protein>
<dbReference type="Pfam" id="PF15919">
    <property type="entry name" value="HicB_lk_antitox"/>
    <property type="match status" value="1"/>
</dbReference>
<dbReference type="InterPro" id="IPR051404">
    <property type="entry name" value="TA_system_antitoxin"/>
</dbReference>
<dbReference type="PANTHER" id="PTHR34504:SF2">
    <property type="entry name" value="UPF0150 PROTEIN SSL0259"/>
    <property type="match status" value="1"/>
</dbReference>
<dbReference type="OrthoDB" id="5419659at2"/>
<feature type="domain" description="HicB-like antitoxin of toxin-antitoxin system" evidence="1">
    <location>
        <begin position="7"/>
        <end position="73"/>
    </location>
</feature>
<dbReference type="AlphaFoldDB" id="A0A414NYM2"/>
<name>A0A414NYM2_9FIRM</name>
<dbReference type="Proteomes" id="UP000283442">
    <property type="component" value="Unassembled WGS sequence"/>
</dbReference>
<dbReference type="SUPFAM" id="SSF143100">
    <property type="entry name" value="TTHA1013/TTHA0281-like"/>
    <property type="match status" value="1"/>
</dbReference>
<comment type="caution">
    <text evidence="2">The sequence shown here is derived from an EMBL/GenBank/DDBJ whole genome shotgun (WGS) entry which is preliminary data.</text>
</comment>
<reference evidence="2 3" key="1">
    <citation type="submission" date="2018-08" db="EMBL/GenBank/DDBJ databases">
        <title>A genome reference for cultivated species of the human gut microbiota.</title>
        <authorList>
            <person name="Zou Y."/>
            <person name="Xue W."/>
            <person name="Luo G."/>
        </authorList>
    </citation>
    <scope>NUCLEOTIDE SEQUENCE [LARGE SCALE GENOMIC DNA]</scope>
    <source>
        <strain evidence="2 3">AM25-21AC</strain>
    </source>
</reference>